<dbReference type="KEGG" id="str:Sterm_1314"/>
<organism evidence="2 3">
    <name type="scientific">Sebaldella termitidis (strain ATCC 33386 / NCTC 11300)</name>
    <dbReference type="NCBI Taxonomy" id="526218"/>
    <lineage>
        <taxon>Bacteria</taxon>
        <taxon>Fusobacteriati</taxon>
        <taxon>Fusobacteriota</taxon>
        <taxon>Fusobacteriia</taxon>
        <taxon>Fusobacteriales</taxon>
        <taxon>Leptotrichiaceae</taxon>
        <taxon>Sebaldella</taxon>
    </lineage>
</organism>
<keyword evidence="1" id="KW-0812">Transmembrane</keyword>
<feature type="transmembrane region" description="Helical" evidence="1">
    <location>
        <begin position="101"/>
        <end position="120"/>
    </location>
</feature>
<keyword evidence="1" id="KW-1133">Transmembrane helix</keyword>
<evidence type="ECO:0000313" key="2">
    <source>
        <dbReference type="EMBL" id="ACZ08180.1"/>
    </source>
</evidence>
<feature type="transmembrane region" description="Helical" evidence="1">
    <location>
        <begin position="41"/>
        <end position="64"/>
    </location>
</feature>
<gene>
    <name evidence="2" type="ordered locus">Sterm_1314</name>
</gene>
<evidence type="ECO:0000256" key="1">
    <source>
        <dbReference type="SAM" id="Phobius"/>
    </source>
</evidence>
<accession>D1AHE6</accession>
<dbReference type="EMBL" id="CP001739">
    <property type="protein sequence ID" value="ACZ08180.1"/>
    <property type="molecule type" value="Genomic_DNA"/>
</dbReference>
<dbReference type="AlphaFoldDB" id="D1AHE6"/>
<sequence length="143" mass="16917">MDIKLIEKRHRSKLRLIFGFEILLLGVGFLTYLHMKDNPNFTFLSIANIKFLVPFVIALCGFGVKFKNYFLVKFPVILIIFMVLFLFSGKFSFLYSKDTIFFIRTILFFGLLIFSLGVLLEWEIHIDIKSSIEYEENKTLLYY</sequence>
<dbReference type="Proteomes" id="UP000000845">
    <property type="component" value="Chromosome"/>
</dbReference>
<reference evidence="3" key="1">
    <citation type="submission" date="2009-09" db="EMBL/GenBank/DDBJ databases">
        <title>The complete chromosome of Sebaldella termitidis ATCC 33386.</title>
        <authorList>
            <consortium name="US DOE Joint Genome Institute (JGI-PGF)"/>
            <person name="Lucas S."/>
            <person name="Copeland A."/>
            <person name="Lapidus A."/>
            <person name="Glavina del Rio T."/>
            <person name="Dalin E."/>
            <person name="Tice H."/>
            <person name="Bruce D."/>
            <person name="Goodwin L."/>
            <person name="Pitluck S."/>
            <person name="Kyrpides N."/>
            <person name="Mavromatis K."/>
            <person name="Ivanova N."/>
            <person name="Mikhailova N."/>
            <person name="Sims D."/>
            <person name="Meincke L."/>
            <person name="Brettin T."/>
            <person name="Detter J.C."/>
            <person name="Han C."/>
            <person name="Larimer F."/>
            <person name="Land M."/>
            <person name="Hauser L."/>
            <person name="Markowitz V."/>
            <person name="Cheng J.F."/>
            <person name="Hugenholtz P."/>
            <person name="Woyke T."/>
            <person name="Wu D."/>
            <person name="Eisen J.A."/>
        </authorList>
    </citation>
    <scope>NUCLEOTIDE SEQUENCE [LARGE SCALE GENOMIC DNA]</scope>
    <source>
        <strain evidence="3">ATCC 33386 / NCTC 11300</strain>
    </source>
</reference>
<feature type="transmembrane region" description="Helical" evidence="1">
    <location>
        <begin position="76"/>
        <end position="95"/>
    </location>
</feature>
<proteinExistence type="predicted"/>
<dbReference type="HOGENOM" id="CLU_1804859_0_0_0"/>
<keyword evidence="3" id="KW-1185">Reference proteome</keyword>
<protein>
    <submittedName>
        <fullName evidence="2">Uncharacterized protein</fullName>
    </submittedName>
</protein>
<dbReference type="RefSeq" id="WP_012860776.1">
    <property type="nucleotide sequence ID" value="NC_013517.1"/>
</dbReference>
<name>D1AHE6_SEBTE</name>
<evidence type="ECO:0000313" key="3">
    <source>
        <dbReference type="Proteomes" id="UP000000845"/>
    </source>
</evidence>
<keyword evidence="1" id="KW-0472">Membrane</keyword>
<reference evidence="2 3" key="2">
    <citation type="journal article" date="2010" name="Stand. Genomic Sci.">
        <title>Complete genome sequence of Sebaldella termitidis type strain (NCTC 11300).</title>
        <authorList>
            <person name="Harmon-Smith M."/>
            <person name="Celia L."/>
            <person name="Chertkov O."/>
            <person name="Lapidus A."/>
            <person name="Copeland A."/>
            <person name="Glavina Del Rio T."/>
            <person name="Nolan M."/>
            <person name="Lucas S."/>
            <person name="Tice H."/>
            <person name="Cheng J.F."/>
            <person name="Han C."/>
            <person name="Detter J.C."/>
            <person name="Bruce D."/>
            <person name="Goodwin L."/>
            <person name="Pitluck S."/>
            <person name="Pati A."/>
            <person name="Liolios K."/>
            <person name="Ivanova N."/>
            <person name="Mavromatis K."/>
            <person name="Mikhailova N."/>
            <person name="Chen A."/>
            <person name="Palaniappan K."/>
            <person name="Land M."/>
            <person name="Hauser L."/>
            <person name="Chang Y.J."/>
            <person name="Jeffries C.D."/>
            <person name="Brettin T."/>
            <person name="Goker M."/>
            <person name="Beck B."/>
            <person name="Bristow J."/>
            <person name="Eisen J.A."/>
            <person name="Markowitz V."/>
            <person name="Hugenholtz P."/>
            <person name="Kyrpides N.C."/>
            <person name="Klenk H.P."/>
            <person name="Chen F."/>
        </authorList>
    </citation>
    <scope>NUCLEOTIDE SEQUENCE [LARGE SCALE GENOMIC DNA]</scope>
    <source>
        <strain evidence="3">ATCC 33386 / NCTC 11300</strain>
    </source>
</reference>
<feature type="transmembrane region" description="Helical" evidence="1">
    <location>
        <begin position="16"/>
        <end position="35"/>
    </location>
</feature>